<dbReference type="RefSeq" id="WP_377065369.1">
    <property type="nucleotide sequence ID" value="NZ_JBHSJJ010000007.1"/>
</dbReference>
<sequence length="355" mass="40452">MRFYGILLYPFACLYGLATAFRNKMFDAGLKKETSFDVPTVVVGNLAMGGTGKTPMIEFLIRELKEKYGLTVLSRGYGRKTTGFLLANDRHLPRDIGDEPFQIYQKFGKEVSVAVGEERILAVPMILANRPGTHLILLDDAFQHRYLKADFNILLTTYQNPFFKDSLFPLGTLREARKNAARAALVIVTKCPENMDGEQRAYYRKQVSAYVRPGTPVVFTRIKYGTPSVVLAKKRPVSEHVVIVTGIANNQIFVEEVRSRYNVLEILTFPDHHRYTERDIGQIKRTCSKYVQKDPWILTTEKDAVKLNDEKFLSLYGEIPIFALPIEVEMEREDRQKVIGMIEQVISKKAIESGN</sequence>
<protein>
    <recommendedName>
        <fullName evidence="4 13">Tetraacyldisaccharide 4'-kinase</fullName>
        <ecNumber evidence="3 13">2.7.1.130</ecNumber>
    </recommendedName>
    <alternativeName>
        <fullName evidence="12 13">Lipid A 4'-kinase</fullName>
    </alternativeName>
</protein>
<accession>A0ABV9T270</accession>
<comment type="function">
    <text evidence="1 13">Transfers the gamma-phosphate of ATP to the 4'-position of a tetraacyldisaccharide 1-phosphate intermediate (termed DS-1-P) to form tetraacyldisaccharide 1,4'-bis-phosphate (lipid IVA).</text>
</comment>
<keyword evidence="8 13" id="KW-0547">Nucleotide-binding</keyword>
<dbReference type="EMBL" id="JBHSJJ010000007">
    <property type="protein sequence ID" value="MFC4872789.1"/>
    <property type="molecule type" value="Genomic_DNA"/>
</dbReference>
<evidence type="ECO:0000256" key="11">
    <source>
        <dbReference type="ARBA" id="ARBA00023098"/>
    </source>
</evidence>
<comment type="catalytic activity">
    <reaction evidence="13">
        <text>a lipid A disaccharide + ATP = a lipid IVA + ADP + H(+)</text>
        <dbReference type="Rhea" id="RHEA:67840"/>
        <dbReference type="ChEBI" id="CHEBI:15378"/>
        <dbReference type="ChEBI" id="CHEBI:30616"/>
        <dbReference type="ChEBI" id="CHEBI:176343"/>
        <dbReference type="ChEBI" id="CHEBI:176425"/>
        <dbReference type="ChEBI" id="CHEBI:456216"/>
        <dbReference type="EC" id="2.7.1.130"/>
    </reaction>
</comment>
<dbReference type="GO" id="GO:0009029">
    <property type="term" value="F:lipid-A 4'-kinase activity"/>
    <property type="evidence" value="ECO:0007669"/>
    <property type="project" value="UniProtKB-EC"/>
</dbReference>
<comment type="similarity">
    <text evidence="13">Belongs to the LpxK family.</text>
</comment>
<comment type="caution">
    <text evidence="14">The sequence shown here is derived from an EMBL/GenBank/DDBJ whole genome shotgun (WGS) entry which is preliminary data.</text>
</comment>
<evidence type="ECO:0000256" key="1">
    <source>
        <dbReference type="ARBA" id="ARBA00002274"/>
    </source>
</evidence>
<evidence type="ECO:0000256" key="2">
    <source>
        <dbReference type="ARBA" id="ARBA00004870"/>
    </source>
</evidence>
<dbReference type="Proteomes" id="UP001595818">
    <property type="component" value="Unassembled WGS sequence"/>
</dbReference>
<keyword evidence="5 13" id="KW-0444">Lipid biosynthesis</keyword>
<dbReference type="PANTHER" id="PTHR42724:SF1">
    <property type="entry name" value="TETRAACYLDISACCHARIDE 4'-KINASE, MITOCHONDRIAL-RELATED"/>
    <property type="match status" value="1"/>
</dbReference>
<keyword evidence="7 13" id="KW-0808">Transferase</keyword>
<keyword evidence="9 13" id="KW-0418">Kinase</keyword>
<evidence type="ECO:0000256" key="9">
    <source>
        <dbReference type="ARBA" id="ARBA00022777"/>
    </source>
</evidence>
<proteinExistence type="inferred from homology"/>
<dbReference type="NCBIfam" id="TIGR00682">
    <property type="entry name" value="lpxK"/>
    <property type="match status" value="1"/>
</dbReference>
<dbReference type="InterPro" id="IPR003758">
    <property type="entry name" value="LpxK"/>
</dbReference>
<evidence type="ECO:0000256" key="5">
    <source>
        <dbReference type="ARBA" id="ARBA00022516"/>
    </source>
</evidence>
<name>A0ABV9T270_9BACT</name>
<dbReference type="HAMAP" id="MF_00409">
    <property type="entry name" value="LpxK"/>
    <property type="match status" value="1"/>
</dbReference>
<organism evidence="14 15">
    <name type="scientific">Negadavirga shengliensis</name>
    <dbReference type="NCBI Taxonomy" id="1389218"/>
    <lineage>
        <taxon>Bacteria</taxon>
        <taxon>Pseudomonadati</taxon>
        <taxon>Bacteroidota</taxon>
        <taxon>Cytophagia</taxon>
        <taxon>Cytophagales</taxon>
        <taxon>Cyclobacteriaceae</taxon>
        <taxon>Negadavirga</taxon>
    </lineage>
</organism>
<evidence type="ECO:0000256" key="6">
    <source>
        <dbReference type="ARBA" id="ARBA00022556"/>
    </source>
</evidence>
<evidence type="ECO:0000256" key="8">
    <source>
        <dbReference type="ARBA" id="ARBA00022741"/>
    </source>
</evidence>
<reference evidence="15" key="1">
    <citation type="journal article" date="2019" name="Int. J. Syst. Evol. Microbiol.">
        <title>The Global Catalogue of Microorganisms (GCM) 10K type strain sequencing project: providing services to taxonomists for standard genome sequencing and annotation.</title>
        <authorList>
            <consortium name="The Broad Institute Genomics Platform"/>
            <consortium name="The Broad Institute Genome Sequencing Center for Infectious Disease"/>
            <person name="Wu L."/>
            <person name="Ma J."/>
        </authorList>
    </citation>
    <scope>NUCLEOTIDE SEQUENCE [LARGE SCALE GENOMIC DNA]</scope>
    <source>
        <strain evidence="15">CGMCC 4.7466</strain>
    </source>
</reference>
<keyword evidence="11 13" id="KW-0443">Lipid metabolism</keyword>
<evidence type="ECO:0000313" key="14">
    <source>
        <dbReference type="EMBL" id="MFC4872789.1"/>
    </source>
</evidence>
<evidence type="ECO:0000256" key="3">
    <source>
        <dbReference type="ARBA" id="ARBA00012071"/>
    </source>
</evidence>
<evidence type="ECO:0000256" key="10">
    <source>
        <dbReference type="ARBA" id="ARBA00022840"/>
    </source>
</evidence>
<dbReference type="EC" id="2.7.1.130" evidence="3 13"/>
<evidence type="ECO:0000256" key="13">
    <source>
        <dbReference type="HAMAP-Rule" id="MF_00409"/>
    </source>
</evidence>
<dbReference type="Pfam" id="PF02606">
    <property type="entry name" value="LpxK"/>
    <property type="match status" value="1"/>
</dbReference>
<keyword evidence="10 13" id="KW-0067">ATP-binding</keyword>
<comment type="pathway">
    <text evidence="2 13">Glycolipid biosynthesis; lipid IV(A) biosynthesis; lipid IV(A) from (3R)-3-hydroxytetradecanoyl-[acyl-carrier-protein] and UDP-N-acetyl-alpha-D-glucosamine: step 6/6.</text>
</comment>
<gene>
    <name evidence="13 14" type="primary">lpxK</name>
    <name evidence="14" type="ORF">ACFPFU_13925</name>
</gene>
<keyword evidence="15" id="KW-1185">Reference proteome</keyword>
<evidence type="ECO:0000313" key="15">
    <source>
        <dbReference type="Proteomes" id="UP001595818"/>
    </source>
</evidence>
<evidence type="ECO:0000256" key="4">
    <source>
        <dbReference type="ARBA" id="ARBA00016436"/>
    </source>
</evidence>
<keyword evidence="6 13" id="KW-0441">Lipid A biosynthesis</keyword>
<dbReference type="SUPFAM" id="SSF52540">
    <property type="entry name" value="P-loop containing nucleoside triphosphate hydrolases"/>
    <property type="match status" value="1"/>
</dbReference>
<feature type="binding site" evidence="13">
    <location>
        <begin position="47"/>
        <end position="54"/>
    </location>
    <ligand>
        <name>ATP</name>
        <dbReference type="ChEBI" id="CHEBI:30616"/>
    </ligand>
</feature>
<dbReference type="PANTHER" id="PTHR42724">
    <property type="entry name" value="TETRAACYLDISACCHARIDE 4'-KINASE"/>
    <property type="match status" value="1"/>
</dbReference>
<evidence type="ECO:0000256" key="7">
    <source>
        <dbReference type="ARBA" id="ARBA00022679"/>
    </source>
</evidence>
<evidence type="ECO:0000256" key="12">
    <source>
        <dbReference type="ARBA" id="ARBA00029757"/>
    </source>
</evidence>
<dbReference type="InterPro" id="IPR027417">
    <property type="entry name" value="P-loop_NTPase"/>
</dbReference>